<dbReference type="Pfam" id="PF23598">
    <property type="entry name" value="LRR_14"/>
    <property type="match status" value="1"/>
</dbReference>
<evidence type="ECO:0000256" key="2">
    <source>
        <dbReference type="ARBA" id="ARBA00022737"/>
    </source>
</evidence>
<dbReference type="OrthoDB" id="676979at2759"/>
<dbReference type="PANTHER" id="PTHR48065:SF75">
    <property type="entry name" value="LEUCINE-RICH REPEAT-CONTAINING N-TERMINAL PLANT-TYPE DOMAIN-CONTAINING PROTEIN"/>
    <property type="match status" value="1"/>
</dbReference>
<evidence type="ECO:0000259" key="3">
    <source>
        <dbReference type="Pfam" id="PF23598"/>
    </source>
</evidence>
<keyword evidence="2" id="KW-0677">Repeat</keyword>
<dbReference type="Proteomes" id="UP000193642">
    <property type="component" value="Unassembled WGS sequence"/>
</dbReference>
<proteinExistence type="predicted"/>
<evidence type="ECO:0000313" key="4">
    <source>
        <dbReference type="EMBL" id="ORY40934.1"/>
    </source>
</evidence>
<accession>A0A1Y2C207</accession>
<gene>
    <name evidence="4" type="ORF">BCR33DRAFT_852412</name>
</gene>
<dbReference type="SMART" id="SM00369">
    <property type="entry name" value="LRR_TYP"/>
    <property type="match status" value="3"/>
</dbReference>
<keyword evidence="1" id="KW-0433">Leucine-rich repeat</keyword>
<keyword evidence="5" id="KW-1185">Reference proteome</keyword>
<dbReference type="STRING" id="329046.A0A1Y2C207"/>
<dbReference type="PANTHER" id="PTHR48065">
    <property type="entry name" value="OS10G0469600 PROTEIN"/>
    <property type="match status" value="1"/>
</dbReference>
<dbReference type="InterPro" id="IPR055414">
    <property type="entry name" value="LRR_R13L4/SHOC2-like"/>
</dbReference>
<dbReference type="InterPro" id="IPR032675">
    <property type="entry name" value="LRR_dom_sf"/>
</dbReference>
<evidence type="ECO:0000256" key="1">
    <source>
        <dbReference type="ARBA" id="ARBA00022614"/>
    </source>
</evidence>
<reference evidence="4 5" key="1">
    <citation type="submission" date="2016-07" db="EMBL/GenBank/DDBJ databases">
        <title>Pervasive Adenine N6-methylation of Active Genes in Fungi.</title>
        <authorList>
            <consortium name="DOE Joint Genome Institute"/>
            <person name="Mondo S.J."/>
            <person name="Dannebaum R.O."/>
            <person name="Kuo R.C."/>
            <person name="Labutti K."/>
            <person name="Haridas S."/>
            <person name="Kuo A."/>
            <person name="Salamov A."/>
            <person name="Ahrendt S.R."/>
            <person name="Lipzen A."/>
            <person name="Sullivan W."/>
            <person name="Andreopoulos W.B."/>
            <person name="Clum A."/>
            <person name="Lindquist E."/>
            <person name="Daum C."/>
            <person name="Ramamoorthy G.K."/>
            <person name="Gryganskyi A."/>
            <person name="Culley D."/>
            <person name="Magnuson J.K."/>
            <person name="James T.Y."/>
            <person name="O'Malley M.A."/>
            <person name="Stajich J.E."/>
            <person name="Spatafora J.W."/>
            <person name="Visel A."/>
            <person name="Grigoriev I.V."/>
        </authorList>
    </citation>
    <scope>NUCLEOTIDE SEQUENCE [LARGE SCALE GENOMIC DNA]</scope>
    <source>
        <strain evidence="4 5">JEL800</strain>
    </source>
</reference>
<dbReference type="EMBL" id="MCGO01000033">
    <property type="protein sequence ID" value="ORY40934.1"/>
    <property type="molecule type" value="Genomic_DNA"/>
</dbReference>
<protein>
    <submittedName>
        <fullName evidence="4">L domain-like protein</fullName>
    </submittedName>
</protein>
<name>A0A1Y2C207_9FUNG</name>
<dbReference type="FunFam" id="3.80.10.10:FF:000041">
    <property type="entry name" value="LRR receptor-like serine/threonine-protein kinase ERECTA"/>
    <property type="match status" value="2"/>
</dbReference>
<evidence type="ECO:0000313" key="5">
    <source>
        <dbReference type="Proteomes" id="UP000193642"/>
    </source>
</evidence>
<comment type="caution">
    <text evidence="4">The sequence shown here is derived from an EMBL/GenBank/DDBJ whole genome shotgun (WGS) entry which is preliminary data.</text>
</comment>
<feature type="domain" description="Disease resistance R13L4/SHOC-2-like LRR" evidence="3">
    <location>
        <begin position="130"/>
        <end position="282"/>
    </location>
</feature>
<sequence length="308" mass="34790">MGRKPSPLSSSIPSYSALLDVPRLSSGYFQSLPAELLWLFFAWIKPSTVLKYRRLSTRVDNLLMHQSFARLNIDRCIQSSCFNEGTLNYMLYDSVDIWSNRTGTYFDHLLGLATKIRWRKPFTRSCLIPNQLGKATLLTYLKLNVGSLRGQLPSSLFQLTRLEHLILNDNNLSGSIPAEIGLLSKLVQLDLSYNKFTGVLPIELGSLTMLVTLNLSHNEFCSTLPRELGNLERLTDLCAQFNRLSGSIPETFGNLKMLQFMHCESNLLSGNVPKSLLQLQHVEFIDFSNNPNLSCEFIGEHPGFLLNL</sequence>
<dbReference type="SUPFAM" id="SSF52058">
    <property type="entry name" value="L domain-like"/>
    <property type="match status" value="1"/>
</dbReference>
<dbReference type="AlphaFoldDB" id="A0A1Y2C207"/>
<dbReference type="Gene3D" id="3.80.10.10">
    <property type="entry name" value="Ribonuclease Inhibitor"/>
    <property type="match status" value="2"/>
</dbReference>
<organism evidence="4 5">
    <name type="scientific">Rhizoclosmatium globosum</name>
    <dbReference type="NCBI Taxonomy" id="329046"/>
    <lineage>
        <taxon>Eukaryota</taxon>
        <taxon>Fungi</taxon>
        <taxon>Fungi incertae sedis</taxon>
        <taxon>Chytridiomycota</taxon>
        <taxon>Chytridiomycota incertae sedis</taxon>
        <taxon>Chytridiomycetes</taxon>
        <taxon>Chytridiales</taxon>
        <taxon>Chytriomycetaceae</taxon>
        <taxon>Rhizoclosmatium</taxon>
    </lineage>
</organism>
<dbReference type="InterPro" id="IPR003591">
    <property type="entry name" value="Leu-rich_rpt_typical-subtyp"/>
</dbReference>